<organism evidence="2 3">
    <name type="scientific">Elysia crispata</name>
    <name type="common">lettuce slug</name>
    <dbReference type="NCBI Taxonomy" id="231223"/>
    <lineage>
        <taxon>Eukaryota</taxon>
        <taxon>Metazoa</taxon>
        <taxon>Spiralia</taxon>
        <taxon>Lophotrochozoa</taxon>
        <taxon>Mollusca</taxon>
        <taxon>Gastropoda</taxon>
        <taxon>Heterobranchia</taxon>
        <taxon>Euthyneura</taxon>
        <taxon>Panpulmonata</taxon>
        <taxon>Sacoglossa</taxon>
        <taxon>Placobranchoidea</taxon>
        <taxon>Plakobranchidae</taxon>
        <taxon>Elysia</taxon>
    </lineage>
</organism>
<dbReference type="InterPro" id="IPR015915">
    <property type="entry name" value="Kelch-typ_b-propeller"/>
</dbReference>
<keyword evidence="1" id="KW-0472">Membrane</keyword>
<comment type="caution">
    <text evidence="2">The sequence shown here is derived from an EMBL/GenBank/DDBJ whole genome shotgun (WGS) entry which is preliminary data.</text>
</comment>
<accession>A0AAE0XVK8</accession>
<keyword evidence="1" id="KW-1133">Transmembrane helix</keyword>
<dbReference type="Pfam" id="PF24681">
    <property type="entry name" value="Kelch_KLHDC2_KLHL20_DRC7"/>
    <property type="match status" value="1"/>
</dbReference>
<evidence type="ECO:0000313" key="3">
    <source>
        <dbReference type="Proteomes" id="UP001283361"/>
    </source>
</evidence>
<protein>
    <submittedName>
        <fullName evidence="2">Uncharacterized protein</fullName>
    </submittedName>
</protein>
<keyword evidence="1" id="KW-0812">Transmembrane</keyword>
<name>A0AAE0XVK8_9GAST</name>
<dbReference type="EMBL" id="JAWDGP010007454">
    <property type="protein sequence ID" value="KAK3717550.1"/>
    <property type="molecule type" value="Genomic_DNA"/>
</dbReference>
<dbReference type="SUPFAM" id="SSF117281">
    <property type="entry name" value="Kelch motif"/>
    <property type="match status" value="1"/>
</dbReference>
<feature type="transmembrane region" description="Helical" evidence="1">
    <location>
        <begin position="418"/>
        <end position="440"/>
    </location>
</feature>
<keyword evidence="3" id="KW-1185">Reference proteome</keyword>
<evidence type="ECO:0000313" key="2">
    <source>
        <dbReference type="EMBL" id="KAK3717550.1"/>
    </source>
</evidence>
<sequence>MSWCDGWAWLGGAQIVDQTSTRQYPGGRSGASTWHDCNLNLTWVFGGKGFSDLPSGKPHLLDDLWLFNLNSTSQSKERLDFFVKIGPGAFTESPKQVVQPWPTSRHHASMCGFADTLILFGGLGKNGVGLDDLWILNLRAKTWRQLFKKGPSARGHPGLWCFGSFMFIFGGVDKGQILDDMWKFNLITLEWTLLQPLSVDMEFPGKAYLPVGRNGPATWISGEAFYMFGGNAAPSFSYSLQQVEGLVSDLWRYFPCNSTWDHVKGPVKTNHKKVHAHFRKHSDNNTPGPRIGAGSWLDSSGNLWLFGGAGHDTHPTTANEHSQVLSDIWRFNTKLKTWAFIGGPRESGKAGVYKSFGKETEDGLPGGRTEMMVFPGSSDKIYIFGGVGHGGRKVGGFLNDLWSVDVSSILSDQYGISAWSLLLFLGVCISLLMSGFIIGFSSRPDKDSSFINRRLLTKVRSGSGTSDHQYQRLQTGSDF</sequence>
<dbReference type="PANTHER" id="PTHR23244">
    <property type="entry name" value="KELCH REPEAT DOMAIN"/>
    <property type="match status" value="1"/>
</dbReference>
<evidence type="ECO:0000256" key="1">
    <source>
        <dbReference type="SAM" id="Phobius"/>
    </source>
</evidence>
<dbReference type="Gene3D" id="2.120.10.80">
    <property type="entry name" value="Kelch-type beta propeller"/>
    <property type="match status" value="2"/>
</dbReference>
<dbReference type="Proteomes" id="UP001283361">
    <property type="component" value="Unassembled WGS sequence"/>
</dbReference>
<proteinExistence type="predicted"/>
<reference evidence="2" key="1">
    <citation type="journal article" date="2023" name="G3 (Bethesda)">
        <title>A reference genome for the long-term kleptoplast-retaining sea slug Elysia crispata morphotype clarki.</title>
        <authorList>
            <person name="Eastman K.E."/>
            <person name="Pendleton A.L."/>
            <person name="Shaikh M.A."/>
            <person name="Suttiyut T."/>
            <person name="Ogas R."/>
            <person name="Tomko P."/>
            <person name="Gavelis G."/>
            <person name="Widhalm J.R."/>
            <person name="Wisecaver J.H."/>
        </authorList>
    </citation>
    <scope>NUCLEOTIDE SEQUENCE</scope>
    <source>
        <strain evidence="2">ECLA1</strain>
    </source>
</reference>
<gene>
    <name evidence="2" type="ORF">RRG08_032032</name>
</gene>
<dbReference type="AlphaFoldDB" id="A0AAE0XVK8"/>